<evidence type="ECO:0000259" key="7">
    <source>
        <dbReference type="SMART" id="SM00922"/>
    </source>
</evidence>
<comment type="similarity">
    <text evidence="2">Belongs to the mandelate racemase/muconate lactonizing enzyme family.</text>
</comment>
<dbReference type="OrthoDB" id="5241672at2"/>
<dbReference type="Gene3D" id="3.20.20.120">
    <property type="entry name" value="Enolase-like C-terminal domain"/>
    <property type="match status" value="1"/>
</dbReference>
<dbReference type="SFLD" id="SFLDG00180">
    <property type="entry name" value="muconate_cycloisomerase"/>
    <property type="match status" value="1"/>
</dbReference>
<dbReference type="Pfam" id="PF13378">
    <property type="entry name" value="MR_MLE_C"/>
    <property type="match status" value="1"/>
</dbReference>
<comment type="cofactor">
    <cofactor evidence="1">
        <name>Mn(2+)</name>
        <dbReference type="ChEBI" id="CHEBI:29035"/>
    </cofactor>
</comment>
<dbReference type="EMBL" id="PVNH01000006">
    <property type="protein sequence ID" value="PRX46954.1"/>
    <property type="molecule type" value="Genomic_DNA"/>
</dbReference>
<dbReference type="GO" id="GO:0030145">
    <property type="term" value="F:manganese ion binding"/>
    <property type="evidence" value="ECO:0007669"/>
    <property type="project" value="InterPro"/>
</dbReference>
<dbReference type="SUPFAM" id="SSF51604">
    <property type="entry name" value="Enolase C-terminal domain-like"/>
    <property type="match status" value="1"/>
</dbReference>
<dbReference type="SMART" id="SM00922">
    <property type="entry name" value="MR_MLE"/>
    <property type="match status" value="1"/>
</dbReference>
<evidence type="ECO:0000256" key="1">
    <source>
        <dbReference type="ARBA" id="ARBA00001936"/>
    </source>
</evidence>
<dbReference type="InterPro" id="IPR018110">
    <property type="entry name" value="Mandel_Rmase/mucon_lact_enz_CS"/>
</dbReference>
<sequence>MPEVPSRITAVEVTLLDLPLLRPHRFAVTTMRTQGVLLIRVVTEDGVAGWGEGVVPGGPWWGGESVEGMAALIDRHLAPAVVGQDVLQPEAVARRLERLAAGAPFARAGVEMAVWDAAGRTLGVPVHQLLGGPHRDRVPVTWAVGSEPAEIVVDEVRRLVAEGRHRSFKLKMGAIPPEADVSRVVAIAEALDGAAPLAVDLNGAWDEYAARRWLPVLDDAGVQLVEQPLPAASVAGLARLRERSGLAIMADESLRTAADALRLVAGHAVDLLAVKIGKSGGLAAVQRIASIADAAGVGCYGGTAIETSLGTAASAHLFCATAAVRCGTELFGPLLLADDIATEPVTYAAGDLLLTTGPGFGITVDGDKVEKYRRR</sequence>
<dbReference type="RefSeq" id="WP_106179509.1">
    <property type="nucleotide sequence ID" value="NZ_PVNH01000006.1"/>
</dbReference>
<proteinExistence type="inferred from homology"/>
<dbReference type="InterPro" id="IPR013370">
    <property type="entry name" value="Chloromuconate_cycloisomerase"/>
</dbReference>
<dbReference type="SUPFAM" id="SSF54826">
    <property type="entry name" value="Enolase N-terminal domain-like"/>
    <property type="match status" value="1"/>
</dbReference>
<evidence type="ECO:0000256" key="2">
    <source>
        <dbReference type="ARBA" id="ARBA00008031"/>
    </source>
</evidence>
<keyword evidence="6 8" id="KW-0413">Isomerase</keyword>
<dbReference type="NCBIfam" id="TIGR02534">
    <property type="entry name" value="mucon_cyclo"/>
    <property type="match status" value="1"/>
</dbReference>
<dbReference type="InterPro" id="IPR029065">
    <property type="entry name" value="Enolase_C-like"/>
</dbReference>
<keyword evidence="4" id="KW-0058">Aromatic hydrocarbons catabolism</keyword>
<gene>
    <name evidence="8" type="ORF">B0I33_10651</name>
</gene>
<dbReference type="InterPro" id="IPR013342">
    <property type="entry name" value="Mandelate_racemase_C"/>
</dbReference>
<dbReference type="InterPro" id="IPR036849">
    <property type="entry name" value="Enolase-like_C_sf"/>
</dbReference>
<accession>A0A2T0LTD6</accession>
<keyword evidence="3" id="KW-0479">Metal-binding</keyword>
<protein>
    <submittedName>
        <fullName evidence="8">Muconate cycloisomerase</fullName>
    </submittedName>
</protein>
<dbReference type="SFLD" id="SFLDS00001">
    <property type="entry name" value="Enolase"/>
    <property type="match status" value="1"/>
</dbReference>
<feature type="domain" description="Mandelate racemase/muconate lactonizing enzyme C-terminal" evidence="7">
    <location>
        <begin position="149"/>
        <end position="247"/>
    </location>
</feature>
<dbReference type="InterPro" id="IPR029017">
    <property type="entry name" value="Enolase-like_N"/>
</dbReference>
<dbReference type="Proteomes" id="UP000238362">
    <property type="component" value="Unassembled WGS sequence"/>
</dbReference>
<dbReference type="GO" id="GO:0009063">
    <property type="term" value="P:amino acid catabolic process"/>
    <property type="evidence" value="ECO:0007669"/>
    <property type="project" value="InterPro"/>
</dbReference>
<evidence type="ECO:0000256" key="3">
    <source>
        <dbReference type="ARBA" id="ARBA00022723"/>
    </source>
</evidence>
<comment type="caution">
    <text evidence="8">The sequence shown here is derived from an EMBL/GenBank/DDBJ whole genome shotgun (WGS) entry which is preliminary data.</text>
</comment>
<dbReference type="SFLD" id="SFLDF00009">
    <property type="entry name" value="o-succinylbenzoate_synthase"/>
    <property type="match status" value="1"/>
</dbReference>
<dbReference type="PROSITE" id="PS00909">
    <property type="entry name" value="MR_MLE_2"/>
    <property type="match status" value="1"/>
</dbReference>
<dbReference type="GO" id="GO:0018850">
    <property type="term" value="F:chloromuconate cycloisomerase activity"/>
    <property type="evidence" value="ECO:0007669"/>
    <property type="project" value="InterPro"/>
</dbReference>
<evidence type="ECO:0000256" key="6">
    <source>
        <dbReference type="ARBA" id="ARBA00023235"/>
    </source>
</evidence>
<dbReference type="AlphaFoldDB" id="A0A2T0LTD6"/>
<dbReference type="SFLD" id="SFLDG01258">
    <property type="entry name" value="(chloro)muconate_cycloisomeras"/>
    <property type="match status" value="1"/>
</dbReference>
<dbReference type="Gene3D" id="3.30.390.10">
    <property type="entry name" value="Enolase-like, N-terminal domain"/>
    <property type="match status" value="1"/>
</dbReference>
<keyword evidence="9" id="KW-1185">Reference proteome</keyword>
<evidence type="ECO:0000313" key="8">
    <source>
        <dbReference type="EMBL" id="PRX46954.1"/>
    </source>
</evidence>
<dbReference type="InterPro" id="IPR013341">
    <property type="entry name" value="Mandelate_racemase_N_dom"/>
</dbReference>
<keyword evidence="5" id="KW-0464">Manganese</keyword>
<organism evidence="8 9">
    <name type="scientific">Prauserella shujinwangii</name>
    <dbReference type="NCBI Taxonomy" id="1453103"/>
    <lineage>
        <taxon>Bacteria</taxon>
        <taxon>Bacillati</taxon>
        <taxon>Actinomycetota</taxon>
        <taxon>Actinomycetes</taxon>
        <taxon>Pseudonocardiales</taxon>
        <taxon>Pseudonocardiaceae</taxon>
        <taxon>Prauserella</taxon>
    </lineage>
</organism>
<evidence type="ECO:0000313" key="9">
    <source>
        <dbReference type="Proteomes" id="UP000238362"/>
    </source>
</evidence>
<name>A0A2T0LTD6_9PSEU</name>
<dbReference type="Pfam" id="PF02746">
    <property type="entry name" value="MR_MLE_N"/>
    <property type="match status" value="1"/>
</dbReference>
<dbReference type="PANTHER" id="PTHR48080">
    <property type="entry name" value="D-GALACTONATE DEHYDRATASE-RELATED"/>
    <property type="match status" value="1"/>
</dbReference>
<dbReference type="InterPro" id="IPR034593">
    <property type="entry name" value="DgoD-like"/>
</dbReference>
<evidence type="ECO:0000256" key="4">
    <source>
        <dbReference type="ARBA" id="ARBA00022797"/>
    </source>
</evidence>
<dbReference type="PANTHER" id="PTHR48080:SF3">
    <property type="entry name" value="ENOLASE SUPERFAMILY MEMBER DDB_G0284701"/>
    <property type="match status" value="1"/>
</dbReference>
<evidence type="ECO:0000256" key="5">
    <source>
        <dbReference type="ARBA" id="ARBA00023211"/>
    </source>
</evidence>
<dbReference type="GO" id="GO:0018849">
    <property type="term" value="F:muconate cycloisomerase activity"/>
    <property type="evidence" value="ECO:0007669"/>
    <property type="project" value="InterPro"/>
</dbReference>
<reference evidence="8 9" key="1">
    <citation type="submission" date="2018-03" db="EMBL/GenBank/DDBJ databases">
        <title>Genomic Encyclopedia of Type Strains, Phase III (KMG-III): the genomes of soil and plant-associated and newly described type strains.</title>
        <authorList>
            <person name="Whitman W."/>
        </authorList>
    </citation>
    <scope>NUCLEOTIDE SEQUENCE [LARGE SCALE GENOMIC DNA]</scope>
    <source>
        <strain evidence="8 9">CGMCC 4.7125</strain>
    </source>
</reference>